<organism evidence="2 3">
    <name type="scientific">Clitoria ternatea</name>
    <name type="common">Butterfly pea</name>
    <dbReference type="NCBI Taxonomy" id="43366"/>
    <lineage>
        <taxon>Eukaryota</taxon>
        <taxon>Viridiplantae</taxon>
        <taxon>Streptophyta</taxon>
        <taxon>Embryophyta</taxon>
        <taxon>Tracheophyta</taxon>
        <taxon>Spermatophyta</taxon>
        <taxon>Magnoliopsida</taxon>
        <taxon>eudicotyledons</taxon>
        <taxon>Gunneridae</taxon>
        <taxon>Pentapetalae</taxon>
        <taxon>rosids</taxon>
        <taxon>fabids</taxon>
        <taxon>Fabales</taxon>
        <taxon>Fabaceae</taxon>
        <taxon>Papilionoideae</taxon>
        <taxon>50 kb inversion clade</taxon>
        <taxon>NPAAA clade</taxon>
        <taxon>indigoferoid/millettioid clade</taxon>
        <taxon>Phaseoleae</taxon>
        <taxon>Clitoria</taxon>
    </lineage>
</organism>
<gene>
    <name evidence="2" type="ORF">RJT34_13311</name>
</gene>
<comment type="caution">
    <text evidence="2">The sequence shown here is derived from an EMBL/GenBank/DDBJ whole genome shotgun (WGS) entry which is preliminary data.</text>
</comment>
<evidence type="ECO:0008006" key="4">
    <source>
        <dbReference type="Google" id="ProtNLM"/>
    </source>
</evidence>
<sequence>MKFCLVCCFHWLGEGEICVLRGICTENLDACPLVYVIHSPVLCNACYFTARNKKLNSISMFQSKSW</sequence>
<reference evidence="2 3" key="1">
    <citation type="submission" date="2024-01" db="EMBL/GenBank/DDBJ databases">
        <title>The genomes of 5 underutilized Papilionoideae crops provide insights into root nodulation and disease resistance.</title>
        <authorList>
            <person name="Yuan L."/>
        </authorList>
    </citation>
    <scope>NUCLEOTIDE SEQUENCE [LARGE SCALE GENOMIC DNA]</scope>
    <source>
        <strain evidence="2">LY-2023</strain>
        <tissue evidence="2">Leaf</tissue>
    </source>
</reference>
<dbReference type="AlphaFoldDB" id="A0AAN9PLB4"/>
<accession>A0AAN9PLB4</accession>
<name>A0AAN9PLB4_CLITE</name>
<feature type="signal peptide" evidence="1">
    <location>
        <begin position="1"/>
        <end position="15"/>
    </location>
</feature>
<evidence type="ECO:0000313" key="2">
    <source>
        <dbReference type="EMBL" id="KAK7302421.1"/>
    </source>
</evidence>
<protein>
    <recommendedName>
        <fullName evidence="4">Secreted protein</fullName>
    </recommendedName>
</protein>
<keyword evidence="1" id="KW-0732">Signal</keyword>
<proteinExistence type="predicted"/>
<dbReference type="EMBL" id="JAYKXN010000003">
    <property type="protein sequence ID" value="KAK7302421.1"/>
    <property type="molecule type" value="Genomic_DNA"/>
</dbReference>
<evidence type="ECO:0000313" key="3">
    <source>
        <dbReference type="Proteomes" id="UP001359559"/>
    </source>
</evidence>
<feature type="chain" id="PRO_5043014003" description="Secreted protein" evidence="1">
    <location>
        <begin position="16"/>
        <end position="66"/>
    </location>
</feature>
<evidence type="ECO:0000256" key="1">
    <source>
        <dbReference type="SAM" id="SignalP"/>
    </source>
</evidence>
<keyword evidence="3" id="KW-1185">Reference proteome</keyword>
<dbReference type="Proteomes" id="UP001359559">
    <property type="component" value="Unassembled WGS sequence"/>
</dbReference>